<name>A0A2M4C6U7_9DIPT</name>
<reference evidence="2" key="1">
    <citation type="submission" date="2018-01" db="EMBL/GenBank/DDBJ databases">
        <title>An insight into the sialome of Amazonian anophelines.</title>
        <authorList>
            <person name="Ribeiro J.M."/>
            <person name="Scarpassa V."/>
            <person name="Calvo E."/>
        </authorList>
    </citation>
    <scope>NUCLEOTIDE SEQUENCE</scope>
    <source>
        <tissue evidence="2">Salivary glands</tissue>
    </source>
</reference>
<evidence type="ECO:0000256" key="1">
    <source>
        <dbReference type="SAM" id="SignalP"/>
    </source>
</evidence>
<organism evidence="2">
    <name type="scientific">Anopheles marajoara</name>
    <dbReference type="NCBI Taxonomy" id="58244"/>
    <lineage>
        <taxon>Eukaryota</taxon>
        <taxon>Metazoa</taxon>
        <taxon>Ecdysozoa</taxon>
        <taxon>Arthropoda</taxon>
        <taxon>Hexapoda</taxon>
        <taxon>Insecta</taxon>
        <taxon>Pterygota</taxon>
        <taxon>Neoptera</taxon>
        <taxon>Endopterygota</taxon>
        <taxon>Diptera</taxon>
        <taxon>Nematocera</taxon>
        <taxon>Culicoidea</taxon>
        <taxon>Culicidae</taxon>
        <taxon>Anophelinae</taxon>
        <taxon>Anopheles</taxon>
    </lineage>
</organism>
<accession>A0A2M4C6U7</accession>
<dbReference type="AlphaFoldDB" id="A0A2M4C6U7"/>
<proteinExistence type="predicted"/>
<feature type="signal peptide" evidence="1">
    <location>
        <begin position="1"/>
        <end position="15"/>
    </location>
</feature>
<feature type="chain" id="PRO_5014643242" evidence="1">
    <location>
        <begin position="16"/>
        <end position="130"/>
    </location>
</feature>
<sequence length="130" mass="14633">MMMRLMMLLLRCCYSVQLCYELWLKGYHQIHHRIGSVRIIRDGVVGIIDGARSRVEWTSSVKPNVCMARPSGSPLDDKLSMDWSTCLGGREMKVIASRLSVFYKSKIKSIAAKKPFDGCFCACLTALTPP</sequence>
<dbReference type="EMBL" id="GGFJ01011921">
    <property type="protein sequence ID" value="MBW61062.1"/>
    <property type="molecule type" value="Transcribed_RNA"/>
</dbReference>
<evidence type="ECO:0000313" key="2">
    <source>
        <dbReference type="EMBL" id="MBW61062.1"/>
    </source>
</evidence>
<protein>
    <submittedName>
        <fullName evidence="2">Putative secreted protein</fullName>
    </submittedName>
</protein>
<keyword evidence="1" id="KW-0732">Signal</keyword>